<dbReference type="PROSITE" id="PS00211">
    <property type="entry name" value="ABC_TRANSPORTER_1"/>
    <property type="match status" value="1"/>
</dbReference>
<protein>
    <submittedName>
        <fullName evidence="10">Transport system ATP-binding protein</fullName>
    </submittedName>
</protein>
<dbReference type="InterPro" id="IPR050093">
    <property type="entry name" value="ABC_SmlMolc_Importer"/>
</dbReference>
<dbReference type="CDD" id="cd03259">
    <property type="entry name" value="ABC_Carb_Solutes_like"/>
    <property type="match status" value="1"/>
</dbReference>
<dbReference type="EMBL" id="CBTJ020000002">
    <property type="protein sequence ID" value="CDI01043.1"/>
    <property type="molecule type" value="Genomic_DNA"/>
</dbReference>
<dbReference type="GO" id="GO:0015697">
    <property type="term" value="P:quaternary ammonium group transport"/>
    <property type="evidence" value="ECO:0007669"/>
    <property type="project" value="UniProtKB-ARBA"/>
</dbReference>
<dbReference type="AlphaFoldDB" id="W6MB32"/>
<keyword evidence="1" id="KW-0813">Transport</keyword>
<dbReference type="Gene3D" id="3.40.50.300">
    <property type="entry name" value="P-loop containing nucleotide triphosphate hydrolases"/>
    <property type="match status" value="1"/>
</dbReference>
<dbReference type="InterPro" id="IPR017871">
    <property type="entry name" value="ABC_transporter-like_CS"/>
</dbReference>
<proteinExistence type="predicted"/>
<keyword evidence="2" id="KW-1003">Cell membrane</keyword>
<evidence type="ECO:0000256" key="2">
    <source>
        <dbReference type="ARBA" id="ARBA00022475"/>
    </source>
</evidence>
<dbReference type="Gene3D" id="2.40.50.100">
    <property type="match status" value="1"/>
</dbReference>
<keyword evidence="11" id="KW-1185">Reference proteome</keyword>
<dbReference type="FunFam" id="3.40.50.300:FF:000425">
    <property type="entry name" value="Probable ABC transporter, ATP-binding subunit"/>
    <property type="match status" value="1"/>
</dbReference>
<keyword evidence="3" id="KW-0410">Iron transport</keyword>
<dbReference type="Proteomes" id="UP000035760">
    <property type="component" value="Unassembled WGS sequence"/>
</dbReference>
<evidence type="ECO:0000256" key="5">
    <source>
        <dbReference type="ARBA" id="ARBA00022840"/>
    </source>
</evidence>
<name>W6MB32_9GAMM</name>
<feature type="domain" description="ABC transporter" evidence="9">
    <location>
        <begin position="10"/>
        <end position="242"/>
    </location>
</feature>
<dbReference type="GO" id="GO:0016887">
    <property type="term" value="F:ATP hydrolysis activity"/>
    <property type="evidence" value="ECO:0007669"/>
    <property type="project" value="InterPro"/>
</dbReference>
<dbReference type="Pfam" id="PF00005">
    <property type="entry name" value="ABC_tran"/>
    <property type="match status" value="1"/>
</dbReference>
<dbReference type="PROSITE" id="PS50893">
    <property type="entry name" value="ABC_TRANSPORTER_2"/>
    <property type="match status" value="1"/>
</dbReference>
<dbReference type="PANTHER" id="PTHR42781">
    <property type="entry name" value="SPERMIDINE/PUTRESCINE IMPORT ATP-BINDING PROTEIN POTA"/>
    <property type="match status" value="1"/>
</dbReference>
<evidence type="ECO:0000256" key="3">
    <source>
        <dbReference type="ARBA" id="ARBA00022496"/>
    </source>
</evidence>
<evidence type="ECO:0000313" key="10">
    <source>
        <dbReference type="EMBL" id="CDI01043.1"/>
    </source>
</evidence>
<reference evidence="10" key="2">
    <citation type="submission" date="2014-03" db="EMBL/GenBank/DDBJ databases">
        <title>Candidatus Competibacter-lineage genomes retrieved from metagenomes reveal functional metabolic diversity.</title>
        <authorList>
            <person name="McIlroy S.J."/>
            <person name="Albertsen M."/>
            <person name="Andresen E.K."/>
            <person name="Saunders A.M."/>
            <person name="Kristiansen R."/>
            <person name="Stokholm-Bjerregaard M."/>
            <person name="Nielsen K.L."/>
            <person name="Nielsen P.H."/>
        </authorList>
    </citation>
    <scope>NUCLEOTIDE SEQUENCE</scope>
    <source>
        <strain evidence="10">Run_A_D11</strain>
    </source>
</reference>
<dbReference type="GO" id="GO:0005524">
    <property type="term" value="F:ATP binding"/>
    <property type="evidence" value="ECO:0007669"/>
    <property type="project" value="UniProtKB-KW"/>
</dbReference>
<reference evidence="10" key="1">
    <citation type="submission" date="2013-07" db="EMBL/GenBank/DDBJ databases">
        <authorList>
            <person name="McIlroy S."/>
        </authorList>
    </citation>
    <scope>NUCLEOTIDE SEQUENCE [LARGE SCALE GENOMIC DNA]</scope>
    <source>
        <strain evidence="10">Run_A_D11</strain>
    </source>
</reference>
<comment type="caution">
    <text evidence="10">The sequence shown here is derived from an EMBL/GenBank/DDBJ whole genome shotgun (WGS) entry which is preliminary data.</text>
</comment>
<evidence type="ECO:0000256" key="6">
    <source>
        <dbReference type="ARBA" id="ARBA00023004"/>
    </source>
</evidence>
<dbReference type="STRING" id="1400863.BN873_100055"/>
<dbReference type="SMART" id="SM00382">
    <property type="entry name" value="AAA"/>
    <property type="match status" value="1"/>
</dbReference>
<evidence type="ECO:0000256" key="7">
    <source>
        <dbReference type="ARBA" id="ARBA00023065"/>
    </source>
</evidence>
<dbReference type="SUPFAM" id="SSF52540">
    <property type="entry name" value="P-loop containing nucleoside triphosphate hydrolases"/>
    <property type="match status" value="1"/>
</dbReference>
<accession>W6MB32</accession>
<keyword evidence="8" id="KW-0472">Membrane</keyword>
<evidence type="ECO:0000313" key="11">
    <source>
        <dbReference type="Proteomes" id="UP000035760"/>
    </source>
</evidence>
<organism evidence="10 11">
    <name type="scientific">Candidatus Competibacter denitrificans Run_A_D11</name>
    <dbReference type="NCBI Taxonomy" id="1400863"/>
    <lineage>
        <taxon>Bacteria</taxon>
        <taxon>Pseudomonadati</taxon>
        <taxon>Pseudomonadota</taxon>
        <taxon>Gammaproteobacteria</taxon>
        <taxon>Candidatus Competibacteraceae</taxon>
        <taxon>Candidatus Competibacter</taxon>
    </lineage>
</organism>
<evidence type="ECO:0000259" key="9">
    <source>
        <dbReference type="PROSITE" id="PS50893"/>
    </source>
</evidence>
<dbReference type="GO" id="GO:0043190">
    <property type="term" value="C:ATP-binding cassette (ABC) transporter complex"/>
    <property type="evidence" value="ECO:0007669"/>
    <property type="project" value="InterPro"/>
</dbReference>
<gene>
    <name evidence="10" type="ORF">BN873_100055</name>
</gene>
<dbReference type="InterPro" id="IPR013611">
    <property type="entry name" value="Transp-assoc_OB_typ2"/>
</dbReference>
<dbReference type="InterPro" id="IPR003439">
    <property type="entry name" value="ABC_transporter-like_ATP-bd"/>
</dbReference>
<dbReference type="InterPro" id="IPR027417">
    <property type="entry name" value="P-loop_NTPase"/>
</dbReference>
<keyword evidence="7" id="KW-0406">Ion transport</keyword>
<evidence type="ECO:0000256" key="4">
    <source>
        <dbReference type="ARBA" id="ARBA00022741"/>
    </source>
</evidence>
<dbReference type="Pfam" id="PF08402">
    <property type="entry name" value="TOBE_2"/>
    <property type="match status" value="1"/>
</dbReference>
<dbReference type="GO" id="GO:0015408">
    <property type="term" value="F:ABC-type ferric iron transporter activity"/>
    <property type="evidence" value="ECO:0007669"/>
    <property type="project" value="InterPro"/>
</dbReference>
<dbReference type="InterPro" id="IPR015853">
    <property type="entry name" value="ABC_transpr_FbpC"/>
</dbReference>
<keyword evidence="4" id="KW-0547">Nucleotide-binding</keyword>
<evidence type="ECO:0000256" key="8">
    <source>
        <dbReference type="ARBA" id="ARBA00023136"/>
    </source>
</evidence>
<dbReference type="PANTHER" id="PTHR42781:SF4">
    <property type="entry name" value="SPERMIDINE_PUTRESCINE IMPORT ATP-BINDING PROTEIN POTA"/>
    <property type="match status" value="1"/>
</dbReference>
<keyword evidence="6" id="KW-0408">Iron</keyword>
<evidence type="ECO:0000256" key="1">
    <source>
        <dbReference type="ARBA" id="ARBA00022448"/>
    </source>
</evidence>
<keyword evidence="5 10" id="KW-0067">ATP-binding</keyword>
<dbReference type="InterPro" id="IPR003593">
    <property type="entry name" value="AAA+_ATPase"/>
</dbReference>
<dbReference type="SUPFAM" id="SSF50331">
    <property type="entry name" value="MOP-like"/>
    <property type="match status" value="1"/>
</dbReference>
<dbReference type="InterPro" id="IPR008995">
    <property type="entry name" value="Mo/tungstate-bd_C_term_dom"/>
</dbReference>
<sequence length="360" mass="39781">MRDLIMTPFLEVTDIDIAYPPKRVVEGVSFKMAEAAIGCLLGPSGCGKTTLLRAIAGFEPVQRGLIWLEGVELSRPHWTLPPEQRRIGMMFQDLALFPHLTVADNVAFGLRSWKAAERWARVHELLNVVGLDEYAQRYPHQISGGQQQRVALARALAPRPRLLLLDEPFSSLDVALREDLAHEIRAILLREGIGGLLVSHDQFEAFAFADQIGVLNQGRLLQWDSAYNLYHRPADHFVADFIGQGVFLPGRMGEGSRVCTELGDIDGIPPAGCAPGDPVEVLVRPDDVTHDDSSPLMAEVVERAFRGAEFLYTLKLDSGARLLCLAASHHNHQAGQRIGIRLEIDHLVVFQRALGAMNEA</sequence>